<keyword evidence="1" id="KW-0614">Plasmid</keyword>
<proteinExistence type="predicted"/>
<dbReference type="EMBL" id="CP007144">
    <property type="protein sequence ID" value="AHJ95570.1"/>
    <property type="molecule type" value="Genomic_DNA"/>
</dbReference>
<protein>
    <submittedName>
        <fullName evidence="1">Uncharacterized protein</fullName>
    </submittedName>
</protein>
<dbReference type="OrthoDB" id="10010439at2"/>
<gene>
    <name evidence="1" type="ORF">Hsw_PA0237</name>
</gene>
<evidence type="ECO:0000313" key="2">
    <source>
        <dbReference type="Proteomes" id="UP000019423"/>
    </source>
</evidence>
<name>W8F177_9BACT</name>
<dbReference type="RefSeq" id="WP_155832772.1">
    <property type="nucleotide sequence ID" value="NZ_CP007144.1"/>
</dbReference>
<organism evidence="1 2">
    <name type="scientific">Hymenobacter swuensis DY53</name>
    <dbReference type="NCBI Taxonomy" id="1227739"/>
    <lineage>
        <taxon>Bacteria</taxon>
        <taxon>Pseudomonadati</taxon>
        <taxon>Bacteroidota</taxon>
        <taxon>Cytophagia</taxon>
        <taxon>Cytophagales</taxon>
        <taxon>Hymenobacteraceae</taxon>
        <taxon>Hymenobacter</taxon>
    </lineage>
</organism>
<dbReference type="KEGG" id="hsw:Hsw_PA0237"/>
<evidence type="ECO:0000313" key="1">
    <source>
        <dbReference type="EMBL" id="AHJ95570.1"/>
    </source>
</evidence>
<accession>W8F177</accession>
<dbReference type="PATRIC" id="fig|1227739.3.peg.257"/>
<keyword evidence="2" id="KW-1185">Reference proteome</keyword>
<sequence length="55" mass="6479">MRLGQGQARRTLPLGPPLNQLFQAEFSFWQGWLEWEPTTYRYELRVSPGLVLNDD</sequence>
<dbReference type="HOGENOM" id="CLU_3026151_0_0_10"/>
<reference evidence="1 2" key="1">
    <citation type="submission" date="2014-01" db="EMBL/GenBank/DDBJ databases">
        <title>Complete sequence of plasmid1 of ionizing-radiation resistance bacterium Hymenobacter swuensis DY53.</title>
        <authorList>
            <person name="Jung J.-H."/>
            <person name="Jeong S.-W."/>
            <person name="Joe M.-H."/>
            <person name="Cho y.-j."/>
            <person name="Kim M.-K."/>
            <person name="Lim S.-Y."/>
        </authorList>
    </citation>
    <scope>NUCLEOTIDE SEQUENCE [LARGE SCALE GENOMIC DNA]</scope>
    <source>
        <strain evidence="1 2">DY53</strain>
        <plasmid evidence="1 2">pHsw1</plasmid>
    </source>
</reference>
<geneLocation type="plasmid" evidence="1 2">
    <name>pHsw1</name>
</geneLocation>
<dbReference type="Proteomes" id="UP000019423">
    <property type="component" value="Plasmid pHsw1"/>
</dbReference>
<dbReference type="AlphaFoldDB" id="W8F177"/>